<comment type="caution">
    <text evidence="3">The sequence shown here is derived from an EMBL/GenBank/DDBJ whole genome shotgun (WGS) entry which is preliminary data.</text>
</comment>
<dbReference type="Pfam" id="PF02604">
    <property type="entry name" value="PhdYeFM_antitox"/>
    <property type="match status" value="1"/>
</dbReference>
<evidence type="ECO:0000256" key="1">
    <source>
        <dbReference type="ARBA" id="ARBA00009981"/>
    </source>
</evidence>
<dbReference type="InterPro" id="IPR036165">
    <property type="entry name" value="YefM-like_sf"/>
</dbReference>
<dbReference type="InterPro" id="IPR051405">
    <property type="entry name" value="phD/YefM_antitoxin"/>
</dbReference>
<evidence type="ECO:0000313" key="4">
    <source>
        <dbReference type="Proteomes" id="UP000470302"/>
    </source>
</evidence>
<dbReference type="AlphaFoldDB" id="A0A845G840"/>
<proteinExistence type="inferred from homology"/>
<evidence type="ECO:0000313" key="3">
    <source>
        <dbReference type="EMBL" id="MYM89632.1"/>
    </source>
</evidence>
<dbReference type="RefSeq" id="WP_161098538.1">
    <property type="nucleotide sequence ID" value="NZ_WWCW01000081.1"/>
</dbReference>
<evidence type="ECO:0000256" key="2">
    <source>
        <dbReference type="RuleBase" id="RU362080"/>
    </source>
</evidence>
<dbReference type="NCBIfam" id="TIGR01552">
    <property type="entry name" value="phd_fam"/>
    <property type="match status" value="1"/>
</dbReference>
<dbReference type="PANTHER" id="PTHR33713">
    <property type="entry name" value="ANTITOXIN YAFN-RELATED"/>
    <property type="match status" value="1"/>
</dbReference>
<dbReference type="InterPro" id="IPR006442">
    <property type="entry name" value="Antitoxin_Phd/YefM"/>
</dbReference>
<reference evidence="3 4" key="1">
    <citation type="submission" date="2020-01" db="EMBL/GenBank/DDBJ databases">
        <title>Novel species isolated from a subtropical stream in China.</title>
        <authorList>
            <person name="Lu H."/>
        </authorList>
    </citation>
    <scope>NUCLEOTIDE SEQUENCE [LARGE SCALE GENOMIC DNA]</scope>
    <source>
        <strain evidence="3 4">FT82W</strain>
    </source>
</reference>
<sequence>MKFSNIQPISFLKTNTSDVVKQAQETQEPVAITVNGKVQAIVQDPSSYQKTQDQLTMLRIFAHGRKQVEEGKVTDHDDFFAQLEAEDNEIHSPK</sequence>
<name>A0A845G840_9BURK</name>
<comment type="function">
    <text evidence="2">Antitoxin component of a type II toxin-antitoxin (TA) system.</text>
</comment>
<gene>
    <name evidence="3" type="ORF">GTP91_20935</name>
</gene>
<comment type="similarity">
    <text evidence="1 2">Belongs to the phD/YefM antitoxin family.</text>
</comment>
<dbReference type="Proteomes" id="UP000470302">
    <property type="component" value="Unassembled WGS sequence"/>
</dbReference>
<dbReference type="PANTHER" id="PTHR33713:SF11">
    <property type="entry name" value="PREVENT-HOST-DEATH FAMILY PROTEIN"/>
    <property type="match status" value="1"/>
</dbReference>
<dbReference type="EMBL" id="WWCW01000081">
    <property type="protein sequence ID" value="MYM89632.1"/>
    <property type="molecule type" value="Genomic_DNA"/>
</dbReference>
<protein>
    <recommendedName>
        <fullName evidence="2">Antitoxin</fullName>
    </recommendedName>
</protein>
<organism evidence="3 4">
    <name type="scientific">Duganella vulcania</name>
    <dbReference type="NCBI Taxonomy" id="2692166"/>
    <lineage>
        <taxon>Bacteria</taxon>
        <taxon>Pseudomonadati</taxon>
        <taxon>Pseudomonadota</taxon>
        <taxon>Betaproteobacteria</taxon>
        <taxon>Burkholderiales</taxon>
        <taxon>Oxalobacteraceae</taxon>
        <taxon>Telluria group</taxon>
        <taxon>Duganella</taxon>
    </lineage>
</organism>
<dbReference type="Gene3D" id="3.40.1620.10">
    <property type="entry name" value="YefM-like domain"/>
    <property type="match status" value="1"/>
</dbReference>
<dbReference type="SUPFAM" id="SSF143120">
    <property type="entry name" value="YefM-like"/>
    <property type="match status" value="1"/>
</dbReference>
<accession>A0A845G840</accession>